<dbReference type="Pfam" id="PF23426">
    <property type="entry name" value="DUF7114"/>
    <property type="match status" value="1"/>
</dbReference>
<sequence>MDDAARARDAAREALADIEPPRLRDALYDRLDDASMAPAVFSLLCARALGREDDADGAVEADAISERIAGVQLIYEGLRLTRTLAHDEPWETTDAGSEIAADLDMLAASVLVSRGFYLLARTDAADHAVETVRAFGRNQTRRREPDADTVTLDRTLEESVFVLGCIAGATAVDAEVPPALLEHAEGLAAGFDPDDHLPPTAVALGETGVEGLAALAGLTEREESESESDRVPSSATDP</sequence>
<dbReference type="OrthoDB" id="312988at2157"/>
<feature type="region of interest" description="Disordered" evidence="1">
    <location>
        <begin position="216"/>
        <end position="238"/>
    </location>
</feature>
<accession>A0A2I8VMR0</accession>
<protein>
    <recommendedName>
        <fullName evidence="4">Polyprenyl synthetase</fullName>
    </recommendedName>
</protein>
<dbReference type="Proteomes" id="UP000236584">
    <property type="component" value="Chromosome"/>
</dbReference>
<evidence type="ECO:0000256" key="1">
    <source>
        <dbReference type="SAM" id="MobiDB-lite"/>
    </source>
</evidence>
<dbReference type="EMBL" id="CP026309">
    <property type="protein sequence ID" value="AUV83227.1"/>
    <property type="molecule type" value="Genomic_DNA"/>
</dbReference>
<reference evidence="2 3" key="1">
    <citation type="submission" date="2018-01" db="EMBL/GenBank/DDBJ databases">
        <title>Complete genome sequence of Salinigranum rubrum GX10T, an extremely halophilic archaeon isolated from a marine solar saltern.</title>
        <authorList>
            <person name="Han S."/>
        </authorList>
    </citation>
    <scope>NUCLEOTIDE SEQUENCE [LARGE SCALE GENOMIC DNA]</scope>
    <source>
        <strain evidence="2 3">GX10</strain>
    </source>
</reference>
<proteinExistence type="predicted"/>
<organism evidence="2 3">
    <name type="scientific">Salinigranum rubrum</name>
    <dbReference type="NCBI Taxonomy" id="755307"/>
    <lineage>
        <taxon>Archaea</taxon>
        <taxon>Methanobacteriati</taxon>
        <taxon>Methanobacteriota</taxon>
        <taxon>Stenosarchaea group</taxon>
        <taxon>Halobacteria</taxon>
        <taxon>Halobacteriales</taxon>
        <taxon>Haloferacaceae</taxon>
        <taxon>Salinigranum</taxon>
    </lineage>
</organism>
<dbReference type="InterPro" id="IPR055538">
    <property type="entry name" value="DUF7114"/>
</dbReference>
<dbReference type="AlphaFoldDB" id="A0A2I8VMR0"/>
<evidence type="ECO:0008006" key="4">
    <source>
        <dbReference type="Google" id="ProtNLM"/>
    </source>
</evidence>
<dbReference type="RefSeq" id="WP_103426916.1">
    <property type="nucleotide sequence ID" value="NZ_CP026309.1"/>
</dbReference>
<dbReference type="GeneID" id="35593939"/>
<keyword evidence="3" id="KW-1185">Reference proteome</keyword>
<evidence type="ECO:0000313" key="3">
    <source>
        <dbReference type="Proteomes" id="UP000236584"/>
    </source>
</evidence>
<gene>
    <name evidence="2" type="ORF">C2R22_17565</name>
</gene>
<name>A0A2I8VMR0_9EURY</name>
<evidence type="ECO:0000313" key="2">
    <source>
        <dbReference type="EMBL" id="AUV83227.1"/>
    </source>
</evidence>
<dbReference type="KEGG" id="srub:C2R22_17565"/>